<proteinExistence type="predicted"/>
<dbReference type="EnsemblPlants" id="MELO3C028234.2.1">
    <property type="protein sequence ID" value="MELO3C028234.2.1"/>
    <property type="gene ID" value="MELO3C028234.2"/>
</dbReference>
<dbReference type="AlphaFoldDB" id="A0A9I9E3M5"/>
<name>A0A9I9E3M5_CUCME</name>
<sequence>GSAWFSARLGSARLGSARLGSAWFSARLGSARLGSRLGSVLGSARVRLAARLRFTTRLGFARRLQDSSSTIVEGSPPAAWRTVQLASMRRTANG</sequence>
<evidence type="ECO:0000313" key="1">
    <source>
        <dbReference type="EnsemblPlants" id="MELO3C028234.2.1"/>
    </source>
</evidence>
<reference evidence="1" key="1">
    <citation type="submission" date="2023-03" db="UniProtKB">
        <authorList>
            <consortium name="EnsemblPlants"/>
        </authorList>
    </citation>
    <scope>IDENTIFICATION</scope>
</reference>
<accession>A0A9I9E3M5</accession>
<dbReference type="Gramene" id="MELO3C028234.2.1">
    <property type="protein sequence ID" value="MELO3C028234.2.1"/>
    <property type="gene ID" value="MELO3C028234.2"/>
</dbReference>
<protein>
    <submittedName>
        <fullName evidence="1">Uncharacterized protein</fullName>
    </submittedName>
</protein>
<organism evidence="1">
    <name type="scientific">Cucumis melo</name>
    <name type="common">Muskmelon</name>
    <dbReference type="NCBI Taxonomy" id="3656"/>
    <lineage>
        <taxon>Eukaryota</taxon>
        <taxon>Viridiplantae</taxon>
        <taxon>Streptophyta</taxon>
        <taxon>Embryophyta</taxon>
        <taxon>Tracheophyta</taxon>
        <taxon>Spermatophyta</taxon>
        <taxon>Magnoliopsida</taxon>
        <taxon>eudicotyledons</taxon>
        <taxon>Gunneridae</taxon>
        <taxon>Pentapetalae</taxon>
        <taxon>rosids</taxon>
        <taxon>fabids</taxon>
        <taxon>Cucurbitales</taxon>
        <taxon>Cucurbitaceae</taxon>
        <taxon>Benincaseae</taxon>
        <taxon>Cucumis</taxon>
    </lineage>
</organism>